<dbReference type="PANTHER" id="PTHR13030">
    <property type="entry name" value="NUDIX HYDROLASE"/>
    <property type="match status" value="1"/>
</dbReference>
<dbReference type="Gene3D" id="3.90.79.10">
    <property type="entry name" value="Nucleoside Triphosphate Pyrophosphohydrolase"/>
    <property type="match status" value="1"/>
</dbReference>
<protein>
    <submittedName>
        <fullName evidence="3">Uncharacterized protein</fullName>
    </submittedName>
</protein>
<sequence>MHWLIVAAFALLLQYGEAKDNKEEIPRLPQDIYLPPNDPKDCTGEFYKPEYQLPLPQPYKSVYDPVKLMINGKEEISSFFVKDTIKVKDFKKVYAKQEEWLKDLMFRELILQKLILKKLKENKMFEGENEENIEMKEIEGKILEVKENEIEELMEEIGMDKIEELMKERKKMEEAKKEVKKIEKEKKEEKKEVNDEIKKIIKEIVEMVKLVTKEENKEEKMEEEKKEENKIEKGKHKEKEIEQKKIKLEKKIKQIKNLLKNIEENEKEGKYEIKKMMEIMEEIRWTKLKKNTEKWWKLMKKILKIEIKEMKEKLMGGIEFMLKNTELEEIEDKIKGIEAKEVLEKESLIEEIKKVKKTEIKKKIYEFIKIIKELKNNVIEEIIKHLGVTEDERMEMREKVEEYDNLDSFHKILVQKRNQEFLHLMTKDKRNFSFKLENFEMERRNERFCYKFDKVRGCKIDLSELYVKYKPTEVFGLNLARSYLPSSHWIKPDLEDVNLYKDLWHSDNKLDILPDHEKGNDKHRVINRCSFYGKYYVHNGYPINPVARTGFKGRGSFGQWGPTNGVGAIFYVTDKEDFNKFEFLGVENGKYEKRSYIVTPGGFVDMGEEFEYSAKRELIEEAFGLKKKRNKEEFEKMEKIIGKGEFVKFGGAELSQLSTDNAWTESITFAFGVDSTIKKELKLKKGSDAQQVMWIQIEPVDKEIDVKSELEKLFSLEERIDYILENFEVKDFFL</sequence>
<evidence type="ECO:0000256" key="2">
    <source>
        <dbReference type="SAM" id="SignalP"/>
    </source>
</evidence>
<evidence type="ECO:0000313" key="4">
    <source>
        <dbReference type="Proteomes" id="UP000580250"/>
    </source>
</evidence>
<keyword evidence="2" id="KW-0732">Signal</keyword>
<evidence type="ECO:0000313" key="3">
    <source>
        <dbReference type="EMBL" id="CAD2174021.1"/>
    </source>
</evidence>
<dbReference type="OrthoDB" id="10056930at2759"/>
<organism evidence="3 4">
    <name type="scientific">Meloidogyne enterolobii</name>
    <name type="common">Root-knot nematode worm</name>
    <name type="synonym">Meloidogyne mayaguensis</name>
    <dbReference type="NCBI Taxonomy" id="390850"/>
    <lineage>
        <taxon>Eukaryota</taxon>
        <taxon>Metazoa</taxon>
        <taxon>Ecdysozoa</taxon>
        <taxon>Nematoda</taxon>
        <taxon>Chromadorea</taxon>
        <taxon>Rhabditida</taxon>
        <taxon>Tylenchina</taxon>
        <taxon>Tylenchomorpha</taxon>
        <taxon>Tylenchoidea</taxon>
        <taxon>Meloidogynidae</taxon>
        <taxon>Meloidogyninae</taxon>
        <taxon>Meloidogyne</taxon>
    </lineage>
</organism>
<reference evidence="3 4" key="1">
    <citation type="submission" date="2020-08" db="EMBL/GenBank/DDBJ databases">
        <authorList>
            <person name="Koutsovoulos G."/>
            <person name="Danchin GJ E."/>
        </authorList>
    </citation>
    <scope>NUCLEOTIDE SEQUENCE [LARGE SCALE GENOMIC DNA]</scope>
</reference>
<feature type="chain" id="PRO_5027637820" evidence="2">
    <location>
        <begin position="19"/>
        <end position="734"/>
    </location>
</feature>
<dbReference type="PANTHER" id="PTHR13030:SF8">
    <property type="entry name" value="ADP-RIBOSE PYROPHOSPHATASE, MITOCHONDRIAL"/>
    <property type="match status" value="1"/>
</dbReference>
<dbReference type="SUPFAM" id="SSF55811">
    <property type="entry name" value="Nudix"/>
    <property type="match status" value="1"/>
</dbReference>
<accession>A0A6V7VII8</accession>
<dbReference type="InterPro" id="IPR015797">
    <property type="entry name" value="NUDIX_hydrolase-like_dom_sf"/>
</dbReference>
<dbReference type="AlphaFoldDB" id="A0A6V7VII8"/>
<dbReference type="InterPro" id="IPR039989">
    <property type="entry name" value="NUDT9"/>
</dbReference>
<dbReference type="GO" id="GO:0047631">
    <property type="term" value="F:ADP-ribose diphosphatase activity"/>
    <property type="evidence" value="ECO:0007669"/>
    <property type="project" value="InterPro"/>
</dbReference>
<dbReference type="Pfam" id="PF25969">
    <property type="entry name" value="NUDT9_N"/>
    <property type="match status" value="1"/>
</dbReference>
<feature type="signal peptide" evidence="2">
    <location>
        <begin position="1"/>
        <end position="18"/>
    </location>
</feature>
<gene>
    <name evidence="3" type="ORF">MENT_LOCUS25666</name>
</gene>
<dbReference type="EMBL" id="CAJEWN010000228">
    <property type="protein sequence ID" value="CAD2174021.1"/>
    <property type="molecule type" value="Genomic_DNA"/>
</dbReference>
<proteinExistence type="predicted"/>
<feature type="region of interest" description="Disordered" evidence="1">
    <location>
        <begin position="216"/>
        <end position="236"/>
    </location>
</feature>
<dbReference type="Proteomes" id="UP000580250">
    <property type="component" value="Unassembled WGS sequence"/>
</dbReference>
<comment type="caution">
    <text evidence="3">The sequence shown here is derived from an EMBL/GenBank/DDBJ whole genome shotgun (WGS) entry which is preliminary data.</text>
</comment>
<evidence type="ECO:0000256" key="1">
    <source>
        <dbReference type="SAM" id="MobiDB-lite"/>
    </source>
</evidence>
<name>A0A6V7VII8_MELEN</name>